<reference evidence="1 2" key="1">
    <citation type="submission" date="2016-10" db="EMBL/GenBank/DDBJ databases">
        <authorList>
            <person name="de Groot N.N."/>
        </authorList>
    </citation>
    <scope>NUCLEOTIDE SEQUENCE [LARGE SCALE GENOMIC DNA]</scope>
    <source>
        <strain evidence="1 2">DSM 21039</strain>
    </source>
</reference>
<sequence length="115" mass="12532">MKIKSVLVYDGSLTITTVLLLASSKLEDDNISPVVYLSALHSRSLTANTFKETADRLYTNSQTYNISSTPGASGAATFEYLEGRKSSLAPIVCVVTYANIKDVEFISKWVCPPYA</sequence>
<dbReference type="RefSeq" id="WP_089916422.1">
    <property type="nucleotide sequence ID" value="NZ_FOBB01000005.1"/>
</dbReference>
<dbReference type="Proteomes" id="UP000198984">
    <property type="component" value="Unassembled WGS sequence"/>
</dbReference>
<dbReference type="STRING" id="573321.SAMN04488505_105187"/>
<dbReference type="EMBL" id="FOBB01000005">
    <property type="protein sequence ID" value="SEM61324.1"/>
    <property type="molecule type" value="Genomic_DNA"/>
</dbReference>
<protein>
    <submittedName>
        <fullName evidence="1">Uncharacterized protein</fullName>
    </submittedName>
</protein>
<proteinExistence type="predicted"/>
<accession>A0A1H7ZU58</accession>
<name>A0A1H7ZU58_9BACT</name>
<organism evidence="1 2">
    <name type="scientific">Chitinophaga rupis</name>
    <dbReference type="NCBI Taxonomy" id="573321"/>
    <lineage>
        <taxon>Bacteria</taxon>
        <taxon>Pseudomonadati</taxon>
        <taxon>Bacteroidota</taxon>
        <taxon>Chitinophagia</taxon>
        <taxon>Chitinophagales</taxon>
        <taxon>Chitinophagaceae</taxon>
        <taxon>Chitinophaga</taxon>
    </lineage>
</organism>
<keyword evidence="2" id="KW-1185">Reference proteome</keyword>
<evidence type="ECO:0000313" key="1">
    <source>
        <dbReference type="EMBL" id="SEM61324.1"/>
    </source>
</evidence>
<gene>
    <name evidence="1" type="ORF">SAMN04488505_105187</name>
</gene>
<dbReference type="AlphaFoldDB" id="A0A1H7ZU58"/>
<evidence type="ECO:0000313" key="2">
    <source>
        <dbReference type="Proteomes" id="UP000198984"/>
    </source>
</evidence>